<keyword evidence="8" id="KW-0289">Folate biosynthesis</keyword>
<organism evidence="10 11">
    <name type="scientific">Chitinophaga costaii</name>
    <dbReference type="NCBI Taxonomy" id="1335309"/>
    <lineage>
        <taxon>Bacteria</taxon>
        <taxon>Pseudomonadati</taxon>
        <taxon>Bacteroidota</taxon>
        <taxon>Chitinophagia</taxon>
        <taxon>Chitinophagales</taxon>
        <taxon>Chitinophagaceae</taxon>
        <taxon>Chitinophaga</taxon>
    </lineage>
</organism>
<accession>A0A1C4FDK7</accession>
<dbReference type="AlphaFoldDB" id="A0A1C4FDK7"/>
<evidence type="ECO:0000313" key="10">
    <source>
        <dbReference type="EMBL" id="SCC53976.1"/>
    </source>
</evidence>
<keyword evidence="11" id="KW-1185">Reference proteome</keyword>
<keyword evidence="5" id="KW-0808">Transferase</keyword>
<evidence type="ECO:0000256" key="7">
    <source>
        <dbReference type="ARBA" id="ARBA00022842"/>
    </source>
</evidence>
<dbReference type="PROSITE" id="PS50972">
    <property type="entry name" value="PTERIN_BINDING"/>
    <property type="match status" value="1"/>
</dbReference>
<dbReference type="GO" id="GO:0046656">
    <property type="term" value="P:folic acid biosynthetic process"/>
    <property type="evidence" value="ECO:0007669"/>
    <property type="project" value="UniProtKB-KW"/>
</dbReference>
<dbReference type="GO" id="GO:0046872">
    <property type="term" value="F:metal ion binding"/>
    <property type="evidence" value="ECO:0007669"/>
    <property type="project" value="UniProtKB-KW"/>
</dbReference>
<feature type="domain" description="Pterin-binding" evidence="9">
    <location>
        <begin position="42"/>
        <end position="294"/>
    </location>
</feature>
<dbReference type="NCBIfam" id="TIGR01496">
    <property type="entry name" value="DHPS"/>
    <property type="match status" value="1"/>
</dbReference>
<name>A0A1C4FDK7_9BACT</name>
<dbReference type="PANTHER" id="PTHR20941:SF1">
    <property type="entry name" value="FOLIC ACID SYNTHESIS PROTEIN FOL1"/>
    <property type="match status" value="1"/>
</dbReference>
<dbReference type="RefSeq" id="WP_240619242.1">
    <property type="nucleotide sequence ID" value="NZ_FMAR01000013.1"/>
</dbReference>
<evidence type="ECO:0000256" key="4">
    <source>
        <dbReference type="ARBA" id="ARBA00012458"/>
    </source>
</evidence>
<dbReference type="CDD" id="cd00739">
    <property type="entry name" value="DHPS"/>
    <property type="match status" value="1"/>
</dbReference>
<reference evidence="10 11" key="1">
    <citation type="submission" date="2016-08" db="EMBL/GenBank/DDBJ databases">
        <authorList>
            <person name="Seilhamer J.J."/>
        </authorList>
    </citation>
    <scope>NUCLEOTIDE SEQUENCE [LARGE SCALE GENOMIC DNA]</scope>
    <source>
        <strain evidence="10 11">A37T2</strain>
    </source>
</reference>
<protein>
    <recommendedName>
        <fullName evidence="4">dihydropteroate synthase</fullName>
        <ecNumber evidence="4">2.5.1.15</ecNumber>
    </recommendedName>
</protein>
<dbReference type="GO" id="GO:0005829">
    <property type="term" value="C:cytosol"/>
    <property type="evidence" value="ECO:0007669"/>
    <property type="project" value="TreeGrafter"/>
</dbReference>
<dbReference type="GO" id="GO:0046654">
    <property type="term" value="P:tetrahydrofolate biosynthetic process"/>
    <property type="evidence" value="ECO:0007669"/>
    <property type="project" value="TreeGrafter"/>
</dbReference>
<dbReference type="STRING" id="1335309.GA0116948_11394"/>
<dbReference type="SUPFAM" id="SSF51717">
    <property type="entry name" value="Dihydropteroate synthetase-like"/>
    <property type="match status" value="1"/>
</dbReference>
<evidence type="ECO:0000313" key="11">
    <source>
        <dbReference type="Proteomes" id="UP000242818"/>
    </source>
</evidence>
<dbReference type="PROSITE" id="PS00793">
    <property type="entry name" value="DHPS_2"/>
    <property type="match status" value="1"/>
</dbReference>
<evidence type="ECO:0000256" key="5">
    <source>
        <dbReference type="ARBA" id="ARBA00022679"/>
    </source>
</evidence>
<evidence type="ECO:0000256" key="2">
    <source>
        <dbReference type="ARBA" id="ARBA00001946"/>
    </source>
</evidence>
<comment type="catalytic activity">
    <reaction evidence="1">
        <text>(7,8-dihydropterin-6-yl)methyl diphosphate + 4-aminobenzoate = 7,8-dihydropteroate + diphosphate</text>
        <dbReference type="Rhea" id="RHEA:19949"/>
        <dbReference type="ChEBI" id="CHEBI:17836"/>
        <dbReference type="ChEBI" id="CHEBI:17839"/>
        <dbReference type="ChEBI" id="CHEBI:33019"/>
        <dbReference type="ChEBI" id="CHEBI:72950"/>
        <dbReference type="EC" id="2.5.1.15"/>
    </reaction>
</comment>
<keyword evidence="7" id="KW-0460">Magnesium</keyword>
<dbReference type="Gene3D" id="3.20.20.20">
    <property type="entry name" value="Dihydropteroate synthase-like"/>
    <property type="match status" value="1"/>
</dbReference>
<dbReference type="InterPro" id="IPR045031">
    <property type="entry name" value="DHP_synth-like"/>
</dbReference>
<dbReference type="InterPro" id="IPR000489">
    <property type="entry name" value="Pterin-binding_dom"/>
</dbReference>
<gene>
    <name evidence="10" type="ORF">GA0116948_11394</name>
</gene>
<dbReference type="PANTHER" id="PTHR20941">
    <property type="entry name" value="FOLATE SYNTHESIS PROTEINS"/>
    <property type="match status" value="1"/>
</dbReference>
<dbReference type="Proteomes" id="UP000242818">
    <property type="component" value="Unassembled WGS sequence"/>
</dbReference>
<comment type="cofactor">
    <cofactor evidence="2">
        <name>Mg(2+)</name>
        <dbReference type="ChEBI" id="CHEBI:18420"/>
    </cofactor>
</comment>
<evidence type="ECO:0000259" key="9">
    <source>
        <dbReference type="PROSITE" id="PS50972"/>
    </source>
</evidence>
<dbReference type="GO" id="GO:0004156">
    <property type="term" value="F:dihydropteroate synthase activity"/>
    <property type="evidence" value="ECO:0007669"/>
    <property type="project" value="UniProtKB-EC"/>
</dbReference>
<dbReference type="EC" id="2.5.1.15" evidence="4"/>
<dbReference type="InterPro" id="IPR011005">
    <property type="entry name" value="Dihydropteroate_synth-like_sf"/>
</dbReference>
<evidence type="ECO:0000256" key="1">
    <source>
        <dbReference type="ARBA" id="ARBA00000012"/>
    </source>
</evidence>
<dbReference type="Pfam" id="PF00809">
    <property type="entry name" value="Pterin_bind"/>
    <property type="match status" value="1"/>
</dbReference>
<dbReference type="InterPro" id="IPR006390">
    <property type="entry name" value="DHP_synth_dom"/>
</dbReference>
<evidence type="ECO:0000256" key="8">
    <source>
        <dbReference type="ARBA" id="ARBA00022909"/>
    </source>
</evidence>
<comment type="pathway">
    <text evidence="3">Cofactor biosynthesis; tetrahydrofolate biosynthesis; 7,8-dihydrofolate from 2-amino-4-hydroxy-6-hydroxymethyl-7,8-dihydropteridine diphosphate and 4-aminobenzoate: step 1/2.</text>
</comment>
<evidence type="ECO:0000256" key="3">
    <source>
        <dbReference type="ARBA" id="ARBA00004763"/>
    </source>
</evidence>
<keyword evidence="6" id="KW-0479">Metal-binding</keyword>
<sequence>MNAYLCDDQKHIALANSSFKNTLLRDDFTIRCGGKLLDLSQPRVMGIINVTEDSFFADSRSRALADVVSKASRHLLEGAAILDIGAQSTRPGATKVGADQEMERLLPAITAILKAHPEAIISIDTFYASVAACCVKAGAAIINDISAGDLDEAMIPTVGALRVPYIAMHMQGSPDTMQQHPHYENVVQEVLDYFIQKLAVCKQAGMEDVIVDPGFGFGKTIAHNYTLLRHLAAFRILEAPLLAGVSRKSMIYKVLGNTASDALNGTTVIHSMALERGARLLRVHDVKAAMEAVTLYHTLATA</sequence>
<proteinExistence type="predicted"/>
<evidence type="ECO:0000256" key="6">
    <source>
        <dbReference type="ARBA" id="ARBA00022723"/>
    </source>
</evidence>
<dbReference type="EMBL" id="FMAR01000013">
    <property type="protein sequence ID" value="SCC53976.1"/>
    <property type="molecule type" value="Genomic_DNA"/>
</dbReference>